<organism evidence="1 2">
    <name type="scientific">Pseudoduganella violacea</name>
    <dbReference type="NCBI Taxonomy" id="1715466"/>
    <lineage>
        <taxon>Bacteria</taxon>
        <taxon>Pseudomonadati</taxon>
        <taxon>Pseudomonadota</taxon>
        <taxon>Betaproteobacteria</taxon>
        <taxon>Burkholderiales</taxon>
        <taxon>Oxalobacteraceae</taxon>
        <taxon>Telluria group</taxon>
        <taxon>Pseudoduganella</taxon>
    </lineage>
</organism>
<dbReference type="EMBL" id="JACHXD010000006">
    <property type="protein sequence ID" value="MBB3119520.1"/>
    <property type="molecule type" value="Genomic_DNA"/>
</dbReference>
<sequence length="319" mass="36681">MSSDDAAELALPRSSAPQVWDATVSETSFYWYDLINDPKVADFHDPIGRYQRRMQFALDATMEKRLIFMLVARPRLRFDPKRSTSWGFFSLKLTIPILLGGDERKSTITVELKTPFEATFKKPLIQLYDKYMTLNWGSMTETFTIHDLMQRHDTGLHYPSKVQYVGQTRDPAGRLAKGRLMAVSNLCDSNAQDYDTLLLVQNFNVAVDTEAKEFAEQASQRSQMDVLEAALIRYFEGADARSPQEHRLRRERLRSLHEAYMIDRLTIDLGFKEANDFYDLESAEVEKSRRHLFACSFTEGLVAVERLAEQGRPLVSLEA</sequence>
<evidence type="ECO:0000313" key="2">
    <source>
        <dbReference type="Proteomes" id="UP000541535"/>
    </source>
</evidence>
<dbReference type="Proteomes" id="UP000541535">
    <property type="component" value="Unassembled WGS sequence"/>
</dbReference>
<comment type="caution">
    <text evidence="1">The sequence shown here is derived from an EMBL/GenBank/DDBJ whole genome shotgun (WGS) entry which is preliminary data.</text>
</comment>
<dbReference type="RefSeq" id="WP_183441347.1">
    <property type="nucleotide sequence ID" value="NZ_JACHXD010000006.1"/>
</dbReference>
<gene>
    <name evidence="1" type="ORF">FHS03_002572</name>
</gene>
<accession>A0A7W5BBZ0</accession>
<reference evidence="1 2" key="1">
    <citation type="submission" date="2020-08" db="EMBL/GenBank/DDBJ databases">
        <title>Genomic Encyclopedia of Type Strains, Phase III (KMG-III): the genomes of soil and plant-associated and newly described type strains.</title>
        <authorList>
            <person name="Whitman W."/>
        </authorList>
    </citation>
    <scope>NUCLEOTIDE SEQUENCE [LARGE SCALE GENOMIC DNA]</scope>
    <source>
        <strain evidence="1 2">CECT 8897</strain>
    </source>
</reference>
<name>A0A7W5BBZ0_9BURK</name>
<evidence type="ECO:0000313" key="1">
    <source>
        <dbReference type="EMBL" id="MBB3119520.1"/>
    </source>
</evidence>
<proteinExistence type="predicted"/>
<dbReference type="AlphaFoldDB" id="A0A7W5BBZ0"/>
<keyword evidence="2" id="KW-1185">Reference proteome</keyword>
<protein>
    <submittedName>
        <fullName evidence="1">Uncharacterized protein</fullName>
    </submittedName>
</protein>